<evidence type="ECO:0000313" key="2">
    <source>
        <dbReference type="EMBL" id="EEG08201.1"/>
    </source>
</evidence>
<dbReference type="Proteomes" id="UP000003165">
    <property type="component" value="Unassembled WGS sequence"/>
</dbReference>
<protein>
    <submittedName>
        <fullName evidence="2">Uncharacterized protein</fullName>
    </submittedName>
</protein>
<dbReference type="EMBL" id="ACIS01000006">
    <property type="protein sequence ID" value="EEG08201.1"/>
    <property type="molecule type" value="Genomic_DNA"/>
</dbReference>
<feature type="compositionally biased region" description="Basic and acidic residues" evidence="1">
    <location>
        <begin position="68"/>
        <end position="78"/>
    </location>
</feature>
<reference evidence="2 3" key="1">
    <citation type="submission" date="2009-02" db="EMBL/GenBank/DDBJ databases">
        <title>Sequencing of the draft genome and assembly of Lutiella nitroferrum 2002.</title>
        <authorList>
            <consortium name="US DOE Joint Genome Institute (JGI-PGF)"/>
            <person name="Lucas S."/>
            <person name="Copeland A."/>
            <person name="Lapidus A."/>
            <person name="Glavina del Rio T."/>
            <person name="Tice H."/>
            <person name="Bruce D."/>
            <person name="Goodwin L."/>
            <person name="Pitluck S."/>
            <person name="Larimer F."/>
            <person name="Land M.L."/>
            <person name="Hauser L."/>
            <person name="Coates J.D."/>
        </authorList>
    </citation>
    <scope>NUCLEOTIDE SEQUENCE [LARGE SCALE GENOMIC DNA]</scope>
    <source>
        <strain evidence="2 3">2002</strain>
    </source>
</reference>
<name>B9Z4W9_9NEIS</name>
<feature type="region of interest" description="Disordered" evidence="1">
    <location>
        <begin position="64"/>
        <end position="85"/>
    </location>
</feature>
<comment type="caution">
    <text evidence="2">The sequence shown here is derived from an EMBL/GenBank/DDBJ whole genome shotgun (WGS) entry which is preliminary data.</text>
</comment>
<dbReference type="eggNOG" id="ENOG5033KFI">
    <property type="taxonomic scope" value="Bacteria"/>
</dbReference>
<gene>
    <name evidence="2" type="ORF">FuraDRAFT_2404</name>
</gene>
<keyword evidence="3" id="KW-1185">Reference proteome</keyword>
<accession>B9Z4W9</accession>
<dbReference type="AlphaFoldDB" id="B9Z4W9"/>
<dbReference type="RefSeq" id="WP_008954424.1">
    <property type="nucleotide sequence ID" value="NZ_ACIS01000006.1"/>
</dbReference>
<evidence type="ECO:0000313" key="3">
    <source>
        <dbReference type="Proteomes" id="UP000003165"/>
    </source>
</evidence>
<proteinExistence type="predicted"/>
<evidence type="ECO:0000256" key="1">
    <source>
        <dbReference type="SAM" id="MobiDB-lite"/>
    </source>
</evidence>
<organism evidence="2 3">
    <name type="scientific">Pseudogulbenkiania ferrooxidans 2002</name>
    <dbReference type="NCBI Taxonomy" id="279714"/>
    <lineage>
        <taxon>Bacteria</taxon>
        <taxon>Pseudomonadati</taxon>
        <taxon>Pseudomonadota</taxon>
        <taxon>Betaproteobacteria</taxon>
        <taxon>Neisseriales</taxon>
        <taxon>Chromobacteriaceae</taxon>
        <taxon>Pseudogulbenkiania</taxon>
    </lineage>
</organism>
<sequence>MPRLRPSVETELGTEIQCAKCGEFWPAEKDFFYFHKGRPHSWCKDCYSNDPKIIAKNLRHKQLAAARYEAKKQKDSNHANHPKPA</sequence>